<keyword evidence="2" id="KW-1185">Reference proteome</keyword>
<protein>
    <submittedName>
        <fullName evidence="1">Uncharacterized protein</fullName>
    </submittedName>
</protein>
<evidence type="ECO:0000313" key="1">
    <source>
        <dbReference type="EMBL" id="SDH85207.1"/>
    </source>
</evidence>
<dbReference type="AlphaFoldDB" id="A0A1G8FSW9"/>
<dbReference type="EMBL" id="FNDU01000003">
    <property type="protein sequence ID" value="SDH85207.1"/>
    <property type="molecule type" value="Genomic_DNA"/>
</dbReference>
<dbReference type="RefSeq" id="WP_281259155.1">
    <property type="nucleotide sequence ID" value="NZ_FNDU01000003.1"/>
</dbReference>
<organism evidence="1 2">
    <name type="scientific">Alteribacillus bidgolensis</name>
    <dbReference type="NCBI Taxonomy" id="930129"/>
    <lineage>
        <taxon>Bacteria</taxon>
        <taxon>Bacillati</taxon>
        <taxon>Bacillota</taxon>
        <taxon>Bacilli</taxon>
        <taxon>Bacillales</taxon>
        <taxon>Bacillaceae</taxon>
        <taxon>Alteribacillus</taxon>
    </lineage>
</organism>
<gene>
    <name evidence="1" type="ORF">SAMN05216352_10370</name>
</gene>
<name>A0A1G8FSW9_9BACI</name>
<proteinExistence type="predicted"/>
<reference evidence="1 2" key="1">
    <citation type="submission" date="2016-10" db="EMBL/GenBank/DDBJ databases">
        <authorList>
            <person name="de Groot N.N."/>
        </authorList>
    </citation>
    <scope>NUCLEOTIDE SEQUENCE [LARGE SCALE GENOMIC DNA]</scope>
    <source>
        <strain evidence="2">P4B,CCM 7963,CECT 7998,DSM 25260,IBRC-M 10614,KCTC 13821</strain>
    </source>
</reference>
<accession>A0A1G8FSW9</accession>
<sequence length="40" mass="4536">MKKMEINNTKHLAGDLFAAFLAIHIKTATSADFHYETSLR</sequence>
<dbReference type="Proteomes" id="UP000199017">
    <property type="component" value="Unassembled WGS sequence"/>
</dbReference>
<evidence type="ECO:0000313" key="2">
    <source>
        <dbReference type="Proteomes" id="UP000199017"/>
    </source>
</evidence>